<dbReference type="Proteomes" id="UP000244005">
    <property type="component" value="Unassembled WGS sequence"/>
</dbReference>
<proteinExistence type="predicted"/>
<dbReference type="Gramene" id="Mp5g22690.2">
    <property type="protein sequence ID" value="Mp5g22690.2.cds"/>
    <property type="gene ID" value="Mp5g22690"/>
</dbReference>
<dbReference type="EMBL" id="KZ772682">
    <property type="protein sequence ID" value="PTQ46817.1"/>
    <property type="molecule type" value="Genomic_DNA"/>
</dbReference>
<name>A0A2R6XL79_MARPO</name>
<reference evidence="1" key="2">
    <citation type="submission" date="2017-12" db="EMBL/GenBank/DDBJ databases">
        <title>WGS assembly of Marchantia polymorpha.</title>
        <authorList>
            <person name="Bowman J.L."/>
            <person name="Kohchi T."/>
            <person name="Yamato K.T."/>
            <person name="Jenkins J."/>
            <person name="Shu S."/>
            <person name="Ishizaki K."/>
            <person name="Yamaoka S."/>
            <person name="Nishihama R."/>
            <person name="Nakamura Y."/>
            <person name="Berger F."/>
            <person name="Adam C."/>
            <person name="Aki S.S."/>
            <person name="Althoff F."/>
            <person name="Araki T."/>
            <person name="Arteaga-Vazquez M.A."/>
            <person name="Balasubrmanian S."/>
            <person name="Bauer D."/>
            <person name="Boehm C.R."/>
            <person name="Briginshaw L."/>
            <person name="Caballero-Perez J."/>
            <person name="Catarino B."/>
            <person name="Chen F."/>
            <person name="Chiyoda S."/>
            <person name="Chovatia M."/>
            <person name="Davies K.M."/>
            <person name="Delmans M."/>
            <person name="Demura T."/>
            <person name="Dierschke T."/>
            <person name="Dolan L."/>
            <person name="Dorantes-Acosta A.E."/>
            <person name="Eklund D.M."/>
            <person name="Florent S.N."/>
            <person name="Flores-Sandoval E."/>
            <person name="Fujiyama A."/>
            <person name="Fukuzawa H."/>
            <person name="Galik B."/>
            <person name="Grimanelli D."/>
            <person name="Grimwood J."/>
            <person name="Grossniklaus U."/>
            <person name="Hamada T."/>
            <person name="Haseloff J."/>
            <person name="Hetherington A.J."/>
            <person name="Higo A."/>
            <person name="Hirakawa Y."/>
            <person name="Hundley H.N."/>
            <person name="Ikeda Y."/>
            <person name="Inoue K."/>
            <person name="Inoue S."/>
            <person name="Ishida S."/>
            <person name="Jia Q."/>
            <person name="Kakita M."/>
            <person name="Kanazawa T."/>
            <person name="Kawai Y."/>
            <person name="Kawashima T."/>
            <person name="Kennedy M."/>
            <person name="Kinose K."/>
            <person name="Kinoshita T."/>
            <person name="Kohara Y."/>
            <person name="Koide E."/>
            <person name="Komatsu K."/>
            <person name="Kopischke S."/>
            <person name="Kubo M."/>
            <person name="Kyozuka J."/>
            <person name="Lagercrantz U."/>
            <person name="Lin S.S."/>
            <person name="Lindquist E."/>
            <person name="Lipzen A.M."/>
            <person name="Lu C."/>
            <person name="Luna E.D."/>
            <person name="Martienssen R.A."/>
            <person name="Minamino N."/>
            <person name="Mizutani M."/>
            <person name="Mizutani M."/>
            <person name="Mochizuki N."/>
            <person name="Monte I."/>
            <person name="Mosher R."/>
            <person name="Nagasaki H."/>
            <person name="Nakagami H."/>
            <person name="Naramoto S."/>
            <person name="Nishitani K."/>
            <person name="Ohtani M."/>
            <person name="Okamoto T."/>
            <person name="Okumura M."/>
            <person name="Phillips J."/>
            <person name="Pollak B."/>
            <person name="Reinders A."/>
            <person name="Roevekamp M."/>
            <person name="Sano R."/>
            <person name="Sawa S."/>
            <person name="Schmid M.W."/>
            <person name="Shirakawa M."/>
            <person name="Solano R."/>
            <person name="Spunde A."/>
            <person name="Suetsugu N."/>
            <person name="Sugano S."/>
            <person name="Sugiyama A."/>
            <person name="Sun R."/>
            <person name="Suzuki Y."/>
            <person name="Takenaka M."/>
            <person name="Takezawa D."/>
            <person name="Tomogane H."/>
            <person name="Tsuzuki M."/>
            <person name="Ueda T."/>
            <person name="Umeda M."/>
            <person name="Ward J.M."/>
            <person name="Watanabe Y."/>
            <person name="Yazaki K."/>
            <person name="Yokoyama R."/>
            <person name="Yoshitake Y."/>
            <person name="Yotsui I."/>
            <person name="Zachgo S."/>
            <person name="Schmutz J."/>
        </authorList>
    </citation>
    <scope>NUCLEOTIDE SEQUENCE [LARGE SCALE GENOMIC DNA]</scope>
    <source>
        <strain evidence="1">Tak-1</strain>
    </source>
</reference>
<protein>
    <submittedName>
        <fullName evidence="1">Uncharacterized protein</fullName>
    </submittedName>
</protein>
<keyword evidence="2" id="KW-1185">Reference proteome</keyword>
<accession>A0A2R6XL79</accession>
<reference evidence="2" key="1">
    <citation type="journal article" date="2017" name="Cell">
        <title>Insights into land plant evolution garnered from the Marchantia polymorpha genome.</title>
        <authorList>
            <person name="Bowman J.L."/>
            <person name="Kohchi T."/>
            <person name="Yamato K.T."/>
            <person name="Jenkins J."/>
            <person name="Shu S."/>
            <person name="Ishizaki K."/>
            <person name="Yamaoka S."/>
            <person name="Nishihama R."/>
            <person name="Nakamura Y."/>
            <person name="Berger F."/>
            <person name="Adam C."/>
            <person name="Aki S.S."/>
            <person name="Althoff F."/>
            <person name="Araki T."/>
            <person name="Arteaga-Vazquez M.A."/>
            <person name="Balasubrmanian S."/>
            <person name="Barry K."/>
            <person name="Bauer D."/>
            <person name="Boehm C.R."/>
            <person name="Briginshaw L."/>
            <person name="Caballero-Perez J."/>
            <person name="Catarino B."/>
            <person name="Chen F."/>
            <person name="Chiyoda S."/>
            <person name="Chovatia M."/>
            <person name="Davies K.M."/>
            <person name="Delmans M."/>
            <person name="Demura T."/>
            <person name="Dierschke T."/>
            <person name="Dolan L."/>
            <person name="Dorantes-Acosta A.E."/>
            <person name="Eklund D.M."/>
            <person name="Florent S.N."/>
            <person name="Flores-Sandoval E."/>
            <person name="Fujiyama A."/>
            <person name="Fukuzawa H."/>
            <person name="Galik B."/>
            <person name="Grimanelli D."/>
            <person name="Grimwood J."/>
            <person name="Grossniklaus U."/>
            <person name="Hamada T."/>
            <person name="Haseloff J."/>
            <person name="Hetherington A.J."/>
            <person name="Higo A."/>
            <person name="Hirakawa Y."/>
            <person name="Hundley H.N."/>
            <person name="Ikeda Y."/>
            <person name="Inoue K."/>
            <person name="Inoue S.I."/>
            <person name="Ishida S."/>
            <person name="Jia Q."/>
            <person name="Kakita M."/>
            <person name="Kanazawa T."/>
            <person name="Kawai Y."/>
            <person name="Kawashima T."/>
            <person name="Kennedy M."/>
            <person name="Kinose K."/>
            <person name="Kinoshita T."/>
            <person name="Kohara Y."/>
            <person name="Koide E."/>
            <person name="Komatsu K."/>
            <person name="Kopischke S."/>
            <person name="Kubo M."/>
            <person name="Kyozuka J."/>
            <person name="Lagercrantz U."/>
            <person name="Lin S.S."/>
            <person name="Lindquist E."/>
            <person name="Lipzen A.M."/>
            <person name="Lu C.W."/>
            <person name="De Luna E."/>
            <person name="Martienssen R.A."/>
            <person name="Minamino N."/>
            <person name="Mizutani M."/>
            <person name="Mizutani M."/>
            <person name="Mochizuki N."/>
            <person name="Monte I."/>
            <person name="Mosher R."/>
            <person name="Nagasaki H."/>
            <person name="Nakagami H."/>
            <person name="Naramoto S."/>
            <person name="Nishitani K."/>
            <person name="Ohtani M."/>
            <person name="Okamoto T."/>
            <person name="Okumura M."/>
            <person name="Phillips J."/>
            <person name="Pollak B."/>
            <person name="Reinders A."/>
            <person name="Rovekamp M."/>
            <person name="Sano R."/>
            <person name="Sawa S."/>
            <person name="Schmid M.W."/>
            <person name="Shirakawa M."/>
            <person name="Solano R."/>
            <person name="Spunde A."/>
            <person name="Suetsugu N."/>
            <person name="Sugano S."/>
            <person name="Sugiyama A."/>
            <person name="Sun R."/>
            <person name="Suzuki Y."/>
            <person name="Takenaka M."/>
            <person name="Takezawa D."/>
            <person name="Tomogane H."/>
            <person name="Tsuzuki M."/>
            <person name="Ueda T."/>
            <person name="Umeda M."/>
            <person name="Ward J.M."/>
            <person name="Watanabe Y."/>
            <person name="Yazaki K."/>
            <person name="Yokoyama R."/>
            <person name="Yoshitake Y."/>
            <person name="Yotsui I."/>
            <person name="Zachgo S."/>
            <person name="Schmutz J."/>
        </authorList>
    </citation>
    <scope>NUCLEOTIDE SEQUENCE [LARGE SCALE GENOMIC DNA]</scope>
    <source>
        <strain evidence="2">Tak-1</strain>
    </source>
</reference>
<dbReference type="AlphaFoldDB" id="A0A2R6XL79"/>
<gene>
    <name evidence="1" type="ORF">MARPO_0010s0187</name>
</gene>
<dbReference type="EMBL" id="KZ772682">
    <property type="protein sequence ID" value="PTQ46816.1"/>
    <property type="molecule type" value="Genomic_DNA"/>
</dbReference>
<sequence length="58" mass="6544">MFFISCTRATLLTDSSRREQQLEILSDASLIWVRRNIFSLARRSRGSQVCSLEGSPGP</sequence>
<organism evidence="1 2">
    <name type="scientific">Marchantia polymorpha</name>
    <name type="common">Common liverwort</name>
    <name type="synonym">Marchantia aquatica</name>
    <dbReference type="NCBI Taxonomy" id="3197"/>
    <lineage>
        <taxon>Eukaryota</taxon>
        <taxon>Viridiplantae</taxon>
        <taxon>Streptophyta</taxon>
        <taxon>Embryophyta</taxon>
        <taxon>Marchantiophyta</taxon>
        <taxon>Marchantiopsida</taxon>
        <taxon>Marchantiidae</taxon>
        <taxon>Marchantiales</taxon>
        <taxon>Marchantiaceae</taxon>
        <taxon>Marchantia</taxon>
    </lineage>
</organism>
<evidence type="ECO:0000313" key="2">
    <source>
        <dbReference type="Proteomes" id="UP000244005"/>
    </source>
</evidence>
<dbReference type="Gramene" id="Mp5g22690.1">
    <property type="protein sequence ID" value="Mp5g22690.1.cds"/>
    <property type="gene ID" value="Mp5g22690"/>
</dbReference>
<evidence type="ECO:0000313" key="1">
    <source>
        <dbReference type="EMBL" id="PTQ46816.1"/>
    </source>
</evidence>